<keyword evidence="1" id="KW-0732">Signal</keyword>
<organism evidence="2 3">
    <name type="scientific">Coniochaeta ligniaria NRRL 30616</name>
    <dbReference type="NCBI Taxonomy" id="1408157"/>
    <lineage>
        <taxon>Eukaryota</taxon>
        <taxon>Fungi</taxon>
        <taxon>Dikarya</taxon>
        <taxon>Ascomycota</taxon>
        <taxon>Pezizomycotina</taxon>
        <taxon>Sordariomycetes</taxon>
        <taxon>Sordariomycetidae</taxon>
        <taxon>Coniochaetales</taxon>
        <taxon>Coniochaetaceae</taxon>
        <taxon>Coniochaeta</taxon>
    </lineage>
</organism>
<dbReference type="Proteomes" id="UP000182658">
    <property type="component" value="Unassembled WGS sequence"/>
</dbReference>
<evidence type="ECO:0000313" key="3">
    <source>
        <dbReference type="Proteomes" id="UP000182658"/>
    </source>
</evidence>
<dbReference type="OrthoDB" id="5596743at2759"/>
<name>A0A1J7IZI0_9PEZI</name>
<dbReference type="EMBL" id="KV875109">
    <property type="protein sequence ID" value="OIW23024.1"/>
    <property type="molecule type" value="Genomic_DNA"/>
</dbReference>
<accession>A0A1J7IZI0</accession>
<gene>
    <name evidence="2" type="ORF">CONLIGDRAFT_650129</name>
</gene>
<sequence>MRLIISAAAAASLLPLVLADCTHNNCLRAVLADSIPTRSGLADCNSYLQTTVTPATRFCWDKLTEPKLNSTVTVTATETTTSPETVTTTVGPTVVDIITLDTTISTSTTAYIFLAKRQETATPTSIQPYAYTACHSDVASYTSACFCIGATANTVYAPTPIVTVTVSTTAVATSTQTDIATTTSTTFTTLTRTATSVSTIEATCPQPALLGSCWQVVINYPEDGTEAVYNNIVATSCILPPAGYRTLNIAGDPGSPCPAVASCTAAWSWDDWLYGFALYYSRSAGEYICVAYDYYPINAGQFTEFDSDVVEVYGWENP</sequence>
<feature type="signal peptide" evidence="1">
    <location>
        <begin position="1"/>
        <end position="19"/>
    </location>
</feature>
<proteinExistence type="predicted"/>
<dbReference type="InParanoid" id="A0A1J7IZI0"/>
<evidence type="ECO:0000313" key="2">
    <source>
        <dbReference type="EMBL" id="OIW23024.1"/>
    </source>
</evidence>
<evidence type="ECO:0008006" key="4">
    <source>
        <dbReference type="Google" id="ProtNLM"/>
    </source>
</evidence>
<protein>
    <recommendedName>
        <fullName evidence="4">Ig-like domain-containing protein</fullName>
    </recommendedName>
</protein>
<reference evidence="2 3" key="1">
    <citation type="submission" date="2016-10" db="EMBL/GenBank/DDBJ databases">
        <title>Draft genome sequence of Coniochaeta ligniaria NRRL30616, a lignocellulolytic fungus for bioabatement of inhibitors in plant biomass hydrolysates.</title>
        <authorList>
            <consortium name="DOE Joint Genome Institute"/>
            <person name="Jimenez D.J."/>
            <person name="Hector R.E."/>
            <person name="Riley R."/>
            <person name="Sun H."/>
            <person name="Grigoriev I.V."/>
            <person name="Van Elsas J.D."/>
            <person name="Nichols N.N."/>
        </authorList>
    </citation>
    <scope>NUCLEOTIDE SEQUENCE [LARGE SCALE GENOMIC DNA]</scope>
    <source>
        <strain evidence="2 3">NRRL 30616</strain>
    </source>
</reference>
<dbReference type="AlphaFoldDB" id="A0A1J7IZI0"/>
<evidence type="ECO:0000256" key="1">
    <source>
        <dbReference type="SAM" id="SignalP"/>
    </source>
</evidence>
<feature type="chain" id="PRO_5009644954" description="Ig-like domain-containing protein" evidence="1">
    <location>
        <begin position="20"/>
        <end position="318"/>
    </location>
</feature>
<keyword evidence="3" id="KW-1185">Reference proteome</keyword>